<dbReference type="PROSITE" id="PS51257">
    <property type="entry name" value="PROKAR_LIPOPROTEIN"/>
    <property type="match status" value="1"/>
</dbReference>
<evidence type="ECO:0000256" key="2">
    <source>
        <dbReference type="ARBA" id="ARBA00022729"/>
    </source>
</evidence>
<evidence type="ECO:0000313" key="6">
    <source>
        <dbReference type="Proteomes" id="UP000230821"/>
    </source>
</evidence>
<name>A0A2G6KF07_9BACT</name>
<dbReference type="PANTHER" id="PTHR35089">
    <property type="entry name" value="CHAPERONE PROTEIN SKP"/>
    <property type="match status" value="1"/>
</dbReference>
<comment type="caution">
    <text evidence="5">The sequence shown here is derived from an EMBL/GenBank/DDBJ whole genome shotgun (WGS) entry which is preliminary data.</text>
</comment>
<dbReference type="SUPFAM" id="SSF111384">
    <property type="entry name" value="OmpH-like"/>
    <property type="match status" value="1"/>
</dbReference>
<dbReference type="EMBL" id="PDSK01000091">
    <property type="protein sequence ID" value="PIE34225.1"/>
    <property type="molecule type" value="Genomic_DNA"/>
</dbReference>
<accession>A0A2G6KF07</accession>
<gene>
    <name evidence="5" type="ORF">CSA56_08830</name>
</gene>
<evidence type="ECO:0000256" key="3">
    <source>
        <dbReference type="SAM" id="Coils"/>
    </source>
</evidence>
<protein>
    <recommendedName>
        <fullName evidence="7">Molecular chaperone Skp</fullName>
    </recommendedName>
</protein>
<dbReference type="InterPro" id="IPR005632">
    <property type="entry name" value="Chaperone_Skp"/>
</dbReference>
<comment type="similarity">
    <text evidence="1">Belongs to the Skp family.</text>
</comment>
<dbReference type="InterPro" id="IPR024930">
    <property type="entry name" value="Skp_dom_sf"/>
</dbReference>
<evidence type="ECO:0000256" key="1">
    <source>
        <dbReference type="ARBA" id="ARBA00009091"/>
    </source>
</evidence>
<dbReference type="Proteomes" id="UP000230821">
    <property type="component" value="Unassembled WGS sequence"/>
</dbReference>
<dbReference type="SMART" id="SM00935">
    <property type="entry name" value="OmpH"/>
    <property type="match status" value="1"/>
</dbReference>
<evidence type="ECO:0000313" key="5">
    <source>
        <dbReference type="EMBL" id="PIE34225.1"/>
    </source>
</evidence>
<dbReference type="GO" id="GO:0050821">
    <property type="term" value="P:protein stabilization"/>
    <property type="evidence" value="ECO:0007669"/>
    <property type="project" value="TreeGrafter"/>
</dbReference>
<sequence>MSMKNTHKIYIASFLTVVVLGCGMMTSAVAQTTDMKIGFVDLQRVIDSSGEGQRAQEDIKAKAKELENEAKQMKDDIQALKTDFAGKSDMLTAEAKRQKQDEIGKKERDLSRFVQDSQSELRLIEQRALKQLLEDVGKLVVEYGDANDFTLILEAGSILYGSGSINITEEIISQYNARVQ</sequence>
<evidence type="ECO:0000256" key="4">
    <source>
        <dbReference type="SAM" id="SignalP"/>
    </source>
</evidence>
<dbReference type="Gene3D" id="3.30.910.20">
    <property type="entry name" value="Skp domain"/>
    <property type="match status" value="1"/>
</dbReference>
<evidence type="ECO:0008006" key="7">
    <source>
        <dbReference type="Google" id="ProtNLM"/>
    </source>
</evidence>
<dbReference type="Pfam" id="PF03938">
    <property type="entry name" value="OmpH"/>
    <property type="match status" value="1"/>
</dbReference>
<feature type="signal peptide" evidence="4">
    <location>
        <begin position="1"/>
        <end position="30"/>
    </location>
</feature>
<feature type="chain" id="PRO_5013721180" description="Molecular chaperone Skp" evidence="4">
    <location>
        <begin position="31"/>
        <end position="180"/>
    </location>
</feature>
<dbReference type="GO" id="GO:0051082">
    <property type="term" value="F:unfolded protein binding"/>
    <property type="evidence" value="ECO:0007669"/>
    <property type="project" value="InterPro"/>
</dbReference>
<dbReference type="PANTHER" id="PTHR35089:SF1">
    <property type="entry name" value="CHAPERONE PROTEIN SKP"/>
    <property type="match status" value="1"/>
</dbReference>
<reference evidence="5 6" key="1">
    <citation type="submission" date="2017-10" db="EMBL/GenBank/DDBJ databases">
        <title>Novel microbial diversity and functional potential in the marine mammal oral microbiome.</title>
        <authorList>
            <person name="Dudek N.K."/>
            <person name="Sun C.L."/>
            <person name="Burstein D."/>
            <person name="Kantor R.S."/>
            <person name="Aliaga Goltsman D.S."/>
            <person name="Bik E.M."/>
            <person name="Thomas B.C."/>
            <person name="Banfield J.F."/>
            <person name="Relman D.A."/>
        </authorList>
    </citation>
    <scope>NUCLEOTIDE SEQUENCE [LARGE SCALE GENOMIC DNA]</scope>
    <source>
        <strain evidence="5">DOLJORAL78_47_16</strain>
    </source>
</reference>
<organism evidence="5 6">
    <name type="scientific">candidate division KSB3 bacterium</name>
    <dbReference type="NCBI Taxonomy" id="2044937"/>
    <lineage>
        <taxon>Bacteria</taxon>
        <taxon>candidate division KSB3</taxon>
    </lineage>
</organism>
<feature type="coiled-coil region" evidence="3">
    <location>
        <begin position="52"/>
        <end position="83"/>
    </location>
</feature>
<proteinExistence type="inferred from homology"/>
<dbReference type="GO" id="GO:0005829">
    <property type="term" value="C:cytosol"/>
    <property type="evidence" value="ECO:0007669"/>
    <property type="project" value="TreeGrafter"/>
</dbReference>
<keyword evidence="3" id="KW-0175">Coiled coil</keyword>
<keyword evidence="2 4" id="KW-0732">Signal</keyword>
<dbReference type="AlphaFoldDB" id="A0A2G6KF07"/>